<dbReference type="Proteomes" id="UP000307440">
    <property type="component" value="Unassembled WGS sequence"/>
</dbReference>
<reference evidence="2 3" key="1">
    <citation type="journal article" date="2019" name="Nat. Ecol. Evol.">
        <title>Megaphylogeny resolves global patterns of mushroom evolution.</title>
        <authorList>
            <person name="Varga T."/>
            <person name="Krizsan K."/>
            <person name="Foldi C."/>
            <person name="Dima B."/>
            <person name="Sanchez-Garcia M."/>
            <person name="Sanchez-Ramirez S."/>
            <person name="Szollosi G.J."/>
            <person name="Szarkandi J.G."/>
            <person name="Papp V."/>
            <person name="Albert L."/>
            <person name="Andreopoulos W."/>
            <person name="Angelini C."/>
            <person name="Antonin V."/>
            <person name="Barry K.W."/>
            <person name="Bougher N.L."/>
            <person name="Buchanan P."/>
            <person name="Buyck B."/>
            <person name="Bense V."/>
            <person name="Catcheside P."/>
            <person name="Chovatia M."/>
            <person name="Cooper J."/>
            <person name="Damon W."/>
            <person name="Desjardin D."/>
            <person name="Finy P."/>
            <person name="Geml J."/>
            <person name="Haridas S."/>
            <person name="Hughes K."/>
            <person name="Justo A."/>
            <person name="Karasinski D."/>
            <person name="Kautmanova I."/>
            <person name="Kiss B."/>
            <person name="Kocsube S."/>
            <person name="Kotiranta H."/>
            <person name="LaButti K.M."/>
            <person name="Lechner B.E."/>
            <person name="Liimatainen K."/>
            <person name="Lipzen A."/>
            <person name="Lukacs Z."/>
            <person name="Mihaltcheva S."/>
            <person name="Morgado L.N."/>
            <person name="Niskanen T."/>
            <person name="Noordeloos M.E."/>
            <person name="Ohm R.A."/>
            <person name="Ortiz-Santana B."/>
            <person name="Ovrebo C."/>
            <person name="Racz N."/>
            <person name="Riley R."/>
            <person name="Savchenko A."/>
            <person name="Shiryaev A."/>
            <person name="Soop K."/>
            <person name="Spirin V."/>
            <person name="Szebenyi C."/>
            <person name="Tomsovsky M."/>
            <person name="Tulloss R.E."/>
            <person name="Uehling J."/>
            <person name="Grigoriev I.V."/>
            <person name="Vagvolgyi C."/>
            <person name="Papp T."/>
            <person name="Martin F.M."/>
            <person name="Miettinen O."/>
            <person name="Hibbett D.S."/>
            <person name="Nagy L.G."/>
        </authorList>
    </citation>
    <scope>NUCLEOTIDE SEQUENCE [LARGE SCALE GENOMIC DNA]</scope>
    <source>
        <strain evidence="2 3">CBS 121175</strain>
    </source>
</reference>
<dbReference type="GO" id="GO:1990189">
    <property type="term" value="F:protein N-terminal-serine acetyltransferase activity"/>
    <property type="evidence" value="ECO:0007669"/>
    <property type="project" value="TreeGrafter"/>
</dbReference>
<proteinExistence type="predicted"/>
<dbReference type="PANTHER" id="PTHR43441">
    <property type="entry name" value="RIBOSOMAL-PROTEIN-SERINE ACETYLTRANSFERASE"/>
    <property type="match status" value="1"/>
</dbReference>
<feature type="domain" description="N-acetyltransferase" evidence="1">
    <location>
        <begin position="40"/>
        <end position="192"/>
    </location>
</feature>
<keyword evidence="2" id="KW-0808">Transferase</keyword>
<dbReference type="SUPFAM" id="SSF55729">
    <property type="entry name" value="Acyl-CoA N-acyltransferases (Nat)"/>
    <property type="match status" value="1"/>
</dbReference>
<dbReference type="Pfam" id="PF13302">
    <property type="entry name" value="Acetyltransf_3"/>
    <property type="match status" value="1"/>
</dbReference>
<organism evidence="2 3">
    <name type="scientific">Coprinopsis marcescibilis</name>
    <name type="common">Agaric fungus</name>
    <name type="synonym">Psathyrella marcescibilis</name>
    <dbReference type="NCBI Taxonomy" id="230819"/>
    <lineage>
        <taxon>Eukaryota</taxon>
        <taxon>Fungi</taxon>
        <taxon>Dikarya</taxon>
        <taxon>Basidiomycota</taxon>
        <taxon>Agaricomycotina</taxon>
        <taxon>Agaricomycetes</taxon>
        <taxon>Agaricomycetidae</taxon>
        <taxon>Agaricales</taxon>
        <taxon>Agaricineae</taxon>
        <taxon>Psathyrellaceae</taxon>
        <taxon>Coprinopsis</taxon>
    </lineage>
</organism>
<sequence length="250" mass="28859">MSFFNSYKASEMQIFTEPAPGPYDINFNTPLPEKLETDKIRLVPFVPSIHAKHFHTVYNQHPELGTYFPFVWTEYSWFLTMFYAYFHAKPEHLPMIIIDRTKGNDGDNIEESMAGMIGYMNSDTHRKSIEIGPVIVFPSWKRTFVSSHAIGLLMNYAMNLPEEGGLGLRKLVWTFLSGNEASLKAAQRMGFKVEGTLRWFWEMPEEVDGEPVDGQRGVGKGKHEVSLSVCWDDWEKEVKELVHKQMNRQS</sequence>
<dbReference type="InterPro" id="IPR016181">
    <property type="entry name" value="Acyl_CoA_acyltransferase"/>
</dbReference>
<name>A0A5C3L5R3_COPMA</name>
<dbReference type="InterPro" id="IPR000182">
    <property type="entry name" value="GNAT_dom"/>
</dbReference>
<evidence type="ECO:0000259" key="1">
    <source>
        <dbReference type="Pfam" id="PF13302"/>
    </source>
</evidence>
<dbReference type="InterPro" id="IPR051908">
    <property type="entry name" value="Ribosomal_N-acetyltransferase"/>
</dbReference>
<evidence type="ECO:0000313" key="3">
    <source>
        <dbReference type="Proteomes" id="UP000307440"/>
    </source>
</evidence>
<dbReference type="GO" id="GO:0008999">
    <property type="term" value="F:protein-N-terminal-alanine acetyltransferase activity"/>
    <property type="evidence" value="ECO:0007669"/>
    <property type="project" value="TreeGrafter"/>
</dbReference>
<evidence type="ECO:0000313" key="2">
    <source>
        <dbReference type="EMBL" id="TFK28127.1"/>
    </source>
</evidence>
<keyword evidence="3" id="KW-1185">Reference proteome</keyword>
<dbReference type="OrthoDB" id="41238at2759"/>
<dbReference type="AlphaFoldDB" id="A0A5C3L5R3"/>
<dbReference type="Gene3D" id="3.40.630.30">
    <property type="match status" value="1"/>
</dbReference>
<dbReference type="PANTHER" id="PTHR43441:SF5">
    <property type="entry name" value="FAMILY ACETYLTRANSFERASE, PUTATIVE-RELATED"/>
    <property type="match status" value="1"/>
</dbReference>
<keyword evidence="2" id="KW-0012">Acyltransferase</keyword>
<dbReference type="EMBL" id="ML210158">
    <property type="protein sequence ID" value="TFK28127.1"/>
    <property type="molecule type" value="Genomic_DNA"/>
</dbReference>
<accession>A0A5C3L5R3</accession>
<protein>
    <submittedName>
        <fullName evidence="2">Acyl-CoA N-acyltransferase</fullName>
    </submittedName>
</protein>
<gene>
    <name evidence="2" type="ORF">FA15DRAFT_88290</name>
</gene>